<evidence type="ECO:0000256" key="1">
    <source>
        <dbReference type="ARBA" id="ARBA00000085"/>
    </source>
</evidence>
<dbReference type="GO" id="GO:0000155">
    <property type="term" value="F:phosphorelay sensor kinase activity"/>
    <property type="evidence" value="ECO:0007669"/>
    <property type="project" value="InterPro"/>
</dbReference>
<keyword evidence="5 9" id="KW-0418">Kinase</keyword>
<dbReference type="EMBL" id="JAAZNL010000050">
    <property type="protein sequence ID" value="NMB70330.1"/>
    <property type="molecule type" value="Genomic_DNA"/>
</dbReference>
<evidence type="ECO:0000259" key="7">
    <source>
        <dbReference type="PROSITE" id="PS50109"/>
    </source>
</evidence>
<dbReference type="InterPro" id="IPR036097">
    <property type="entry name" value="HisK_dim/P_sf"/>
</dbReference>
<evidence type="ECO:0000313" key="9">
    <source>
        <dbReference type="EMBL" id="NMB70330.1"/>
    </source>
</evidence>
<dbReference type="InterPro" id="IPR003594">
    <property type="entry name" value="HATPase_dom"/>
</dbReference>
<dbReference type="FunFam" id="1.10.287.130:FF:000001">
    <property type="entry name" value="Two-component sensor histidine kinase"/>
    <property type="match status" value="1"/>
</dbReference>
<dbReference type="PANTHER" id="PTHR43047">
    <property type="entry name" value="TWO-COMPONENT HISTIDINE PROTEIN KINASE"/>
    <property type="match status" value="1"/>
</dbReference>
<evidence type="ECO:0000256" key="6">
    <source>
        <dbReference type="ARBA" id="ARBA00023012"/>
    </source>
</evidence>
<dbReference type="SMART" id="SM00388">
    <property type="entry name" value="HisKA"/>
    <property type="match status" value="1"/>
</dbReference>
<dbReference type="EC" id="2.7.13.3" evidence="2"/>
<dbReference type="InterPro" id="IPR004358">
    <property type="entry name" value="Sig_transdc_His_kin-like_C"/>
</dbReference>
<dbReference type="Pfam" id="PF00512">
    <property type="entry name" value="HisKA"/>
    <property type="match status" value="1"/>
</dbReference>
<dbReference type="CDD" id="cd00082">
    <property type="entry name" value="HisKA"/>
    <property type="match status" value="1"/>
</dbReference>
<dbReference type="PRINTS" id="PR00344">
    <property type="entry name" value="BCTRLSENSOR"/>
</dbReference>
<comment type="caution">
    <text evidence="9">The sequence shown here is derived from an EMBL/GenBank/DDBJ whole genome shotgun (WGS) entry which is preliminary data.</text>
</comment>
<dbReference type="InterPro" id="IPR005467">
    <property type="entry name" value="His_kinase_dom"/>
</dbReference>
<dbReference type="AlphaFoldDB" id="A0A7X9DLC2"/>
<dbReference type="Gene3D" id="1.10.287.130">
    <property type="match status" value="1"/>
</dbReference>
<keyword evidence="6" id="KW-0902">Two-component regulatory system</keyword>
<dbReference type="GO" id="GO:0005886">
    <property type="term" value="C:plasma membrane"/>
    <property type="evidence" value="ECO:0007669"/>
    <property type="project" value="TreeGrafter"/>
</dbReference>
<keyword evidence="3" id="KW-0597">Phosphoprotein</keyword>
<keyword evidence="4" id="KW-0808">Transferase</keyword>
<feature type="domain" description="PAS" evidence="8">
    <location>
        <begin position="22"/>
        <end position="80"/>
    </location>
</feature>
<dbReference type="Pfam" id="PF02518">
    <property type="entry name" value="HATPase_c"/>
    <property type="match status" value="1"/>
</dbReference>
<dbReference type="SUPFAM" id="SSF47384">
    <property type="entry name" value="Homodimeric domain of signal transducing histidine kinase"/>
    <property type="match status" value="1"/>
</dbReference>
<dbReference type="InterPro" id="IPR035965">
    <property type="entry name" value="PAS-like_dom_sf"/>
</dbReference>
<evidence type="ECO:0000259" key="8">
    <source>
        <dbReference type="PROSITE" id="PS50112"/>
    </source>
</evidence>
<dbReference type="PANTHER" id="PTHR43047:SF72">
    <property type="entry name" value="OSMOSENSING HISTIDINE PROTEIN KINASE SLN1"/>
    <property type="match status" value="1"/>
</dbReference>
<name>A0A7X9DLC2_UNCKA</name>
<protein>
    <recommendedName>
        <fullName evidence="2">histidine kinase</fullName>
        <ecNumber evidence="2">2.7.13.3</ecNumber>
    </recommendedName>
</protein>
<proteinExistence type="predicted"/>
<dbReference type="SUPFAM" id="SSF55874">
    <property type="entry name" value="ATPase domain of HSP90 chaperone/DNA topoisomerase II/histidine kinase"/>
    <property type="match status" value="1"/>
</dbReference>
<feature type="domain" description="Histidine kinase" evidence="7">
    <location>
        <begin position="150"/>
        <end position="371"/>
    </location>
</feature>
<dbReference type="SMART" id="SM00387">
    <property type="entry name" value="HATPase_c"/>
    <property type="match status" value="1"/>
</dbReference>
<comment type="catalytic activity">
    <reaction evidence="1">
        <text>ATP + protein L-histidine = ADP + protein N-phospho-L-histidine.</text>
        <dbReference type="EC" id="2.7.13.3"/>
    </reaction>
</comment>
<dbReference type="PROSITE" id="PS50109">
    <property type="entry name" value="HIS_KIN"/>
    <property type="match status" value="1"/>
</dbReference>
<dbReference type="Proteomes" id="UP000526033">
    <property type="component" value="Unassembled WGS sequence"/>
</dbReference>
<gene>
    <name evidence="9" type="ORF">GYA27_03980</name>
</gene>
<dbReference type="InterPro" id="IPR036890">
    <property type="entry name" value="HATPase_C_sf"/>
</dbReference>
<evidence type="ECO:0000313" key="10">
    <source>
        <dbReference type="Proteomes" id="UP000526033"/>
    </source>
</evidence>
<evidence type="ECO:0000256" key="3">
    <source>
        <dbReference type="ARBA" id="ARBA00022553"/>
    </source>
</evidence>
<reference evidence="9 10" key="1">
    <citation type="journal article" date="2020" name="Biotechnol. Biofuels">
        <title>New insights from the biogas microbiome by comprehensive genome-resolved metagenomics of nearly 1600 species originating from multiple anaerobic digesters.</title>
        <authorList>
            <person name="Campanaro S."/>
            <person name="Treu L."/>
            <person name="Rodriguez-R L.M."/>
            <person name="Kovalovszki A."/>
            <person name="Ziels R.M."/>
            <person name="Maus I."/>
            <person name="Zhu X."/>
            <person name="Kougias P.G."/>
            <person name="Basile A."/>
            <person name="Luo G."/>
            <person name="Schluter A."/>
            <person name="Konstantinidis K.T."/>
            <person name="Angelidaki I."/>
        </authorList>
    </citation>
    <scope>NUCLEOTIDE SEQUENCE [LARGE SCALE GENOMIC DNA]</scope>
    <source>
        <strain evidence="9">AS27yjCOA_165</strain>
    </source>
</reference>
<dbReference type="SUPFAM" id="SSF55785">
    <property type="entry name" value="PYP-like sensor domain (PAS domain)"/>
    <property type="match status" value="1"/>
</dbReference>
<sequence>MIDTPQSLTEKLYQKNLELLYERKRMEQLLYSVSEAVVVVDSNYKITIFNNAAEHITGKIYKEIINQDVDLALQLFNFDDTPFDIKAHCFIETKTNISGLIIRSGEKKFFINFNSVMVTSESGQRECLITLTDITNEKQLEQAKDDFISVASHELRTPMTIIKSYLWMLTAKKAGDLNTKQLEYLLKASNATQRMIDLINDTLSISRLEQGRVEFDLRKIPLVETIKEYSSDLMIKVQERGIFLNIEDNGKEYFVNSDKGKTGEIIMNLVGNSVKFTRSGGITISFDEEPDFVKVMVKDTGAGIDAYDQKNLFHKFGRLDNSYQTVAETGGTGLGLYIVKLYVEGMGGTVGGFSEGINKGSTFWFTLPKSQII</sequence>
<dbReference type="InterPro" id="IPR003661">
    <property type="entry name" value="HisK_dim/P_dom"/>
</dbReference>
<evidence type="ECO:0000256" key="4">
    <source>
        <dbReference type="ARBA" id="ARBA00022679"/>
    </source>
</evidence>
<dbReference type="InterPro" id="IPR000014">
    <property type="entry name" value="PAS"/>
</dbReference>
<organism evidence="9 10">
    <name type="scientific">candidate division WWE3 bacterium</name>
    <dbReference type="NCBI Taxonomy" id="2053526"/>
    <lineage>
        <taxon>Bacteria</taxon>
        <taxon>Katanobacteria</taxon>
    </lineage>
</organism>
<dbReference type="NCBIfam" id="TIGR00229">
    <property type="entry name" value="sensory_box"/>
    <property type="match status" value="1"/>
</dbReference>
<dbReference type="GO" id="GO:0009927">
    <property type="term" value="F:histidine phosphotransfer kinase activity"/>
    <property type="evidence" value="ECO:0007669"/>
    <property type="project" value="TreeGrafter"/>
</dbReference>
<dbReference type="PROSITE" id="PS50112">
    <property type="entry name" value="PAS"/>
    <property type="match status" value="1"/>
</dbReference>
<accession>A0A7X9DLC2</accession>
<dbReference type="Gene3D" id="3.30.450.20">
    <property type="entry name" value="PAS domain"/>
    <property type="match status" value="1"/>
</dbReference>
<dbReference type="Gene3D" id="3.30.565.10">
    <property type="entry name" value="Histidine kinase-like ATPase, C-terminal domain"/>
    <property type="match status" value="1"/>
</dbReference>
<evidence type="ECO:0000256" key="5">
    <source>
        <dbReference type="ARBA" id="ARBA00022777"/>
    </source>
</evidence>
<evidence type="ECO:0000256" key="2">
    <source>
        <dbReference type="ARBA" id="ARBA00012438"/>
    </source>
</evidence>